<proteinExistence type="inferred from homology"/>
<reference evidence="6" key="2">
    <citation type="submission" date="2019-06" db="EMBL/GenBank/DDBJ databases">
        <title>Genomics analysis of Aphanomyces spp. identifies a new class of oomycete effector associated with host adaptation.</title>
        <authorList>
            <person name="Gaulin E."/>
        </authorList>
    </citation>
    <scope>NUCLEOTIDE SEQUENCE</scope>
    <source>
        <strain evidence="6">CBS 578.67</strain>
    </source>
</reference>
<name>A0A485KGE6_9STRA</name>
<dbReference type="SUPFAM" id="SSF55797">
    <property type="entry name" value="PR-1-like"/>
    <property type="match status" value="1"/>
</dbReference>
<keyword evidence="8" id="KW-1185">Reference proteome</keyword>
<dbReference type="InterPro" id="IPR035940">
    <property type="entry name" value="CAP_sf"/>
</dbReference>
<dbReference type="Pfam" id="PF00112">
    <property type="entry name" value="Peptidase_C1"/>
    <property type="match status" value="1"/>
</dbReference>
<evidence type="ECO:0000313" key="6">
    <source>
        <dbReference type="EMBL" id="KAF0708628.1"/>
    </source>
</evidence>
<feature type="chain" id="PRO_5036116036" evidence="3">
    <location>
        <begin position="20"/>
        <end position="531"/>
    </location>
</feature>
<dbReference type="InterPro" id="IPR038765">
    <property type="entry name" value="Papain-like_cys_pep_sf"/>
</dbReference>
<dbReference type="EMBL" id="CAADRA010002478">
    <property type="protein sequence ID" value="VFT83279.1"/>
    <property type="molecule type" value="Genomic_DNA"/>
</dbReference>
<dbReference type="AlphaFoldDB" id="A0A485KGE6"/>
<feature type="domain" description="Peptidase C1A papain C-terminal" evidence="5">
    <location>
        <begin position="140"/>
        <end position="355"/>
    </location>
</feature>
<dbReference type="GO" id="GO:0008234">
    <property type="term" value="F:cysteine-type peptidase activity"/>
    <property type="evidence" value="ECO:0007669"/>
    <property type="project" value="InterPro"/>
</dbReference>
<dbReference type="Gene3D" id="3.40.33.10">
    <property type="entry name" value="CAP"/>
    <property type="match status" value="1"/>
</dbReference>
<dbReference type="EMBL" id="VJMH01002476">
    <property type="protein sequence ID" value="KAF0708628.1"/>
    <property type="molecule type" value="Genomic_DNA"/>
</dbReference>
<dbReference type="Gene3D" id="3.90.70.10">
    <property type="entry name" value="Cysteine proteinases"/>
    <property type="match status" value="1"/>
</dbReference>
<dbReference type="GO" id="GO:0006508">
    <property type="term" value="P:proteolysis"/>
    <property type="evidence" value="ECO:0007669"/>
    <property type="project" value="InterPro"/>
</dbReference>
<evidence type="ECO:0000256" key="1">
    <source>
        <dbReference type="ARBA" id="ARBA00008455"/>
    </source>
</evidence>
<gene>
    <name evidence="7" type="primary">Aste57867_6281</name>
    <name evidence="6" type="ORF">As57867_006267</name>
    <name evidence="7" type="ORF">ASTE57867_6281</name>
</gene>
<dbReference type="PANTHER" id="PTHR12411">
    <property type="entry name" value="CYSTEINE PROTEASE FAMILY C1-RELATED"/>
    <property type="match status" value="1"/>
</dbReference>
<dbReference type="InterPro" id="IPR000668">
    <property type="entry name" value="Peptidase_C1A_C"/>
</dbReference>
<dbReference type="SMART" id="SM00645">
    <property type="entry name" value="Pept_C1"/>
    <property type="match status" value="1"/>
</dbReference>
<dbReference type="InterPro" id="IPR014044">
    <property type="entry name" value="CAP_dom"/>
</dbReference>
<protein>
    <submittedName>
        <fullName evidence="7">Aste57867_6281 protein</fullName>
    </submittedName>
</protein>
<dbReference type="InterPro" id="IPR013128">
    <property type="entry name" value="Peptidase_C1A"/>
</dbReference>
<dbReference type="OrthoDB" id="6275316at2759"/>
<evidence type="ECO:0000256" key="3">
    <source>
        <dbReference type="SAM" id="SignalP"/>
    </source>
</evidence>
<dbReference type="Pfam" id="PF00188">
    <property type="entry name" value="CAP"/>
    <property type="match status" value="1"/>
</dbReference>
<reference evidence="7 8" key="1">
    <citation type="submission" date="2019-03" db="EMBL/GenBank/DDBJ databases">
        <authorList>
            <person name="Gaulin E."/>
            <person name="Dumas B."/>
        </authorList>
    </citation>
    <scope>NUCLEOTIDE SEQUENCE [LARGE SCALE GENOMIC DNA]</scope>
    <source>
        <strain evidence="7">CBS 568.67</strain>
    </source>
</reference>
<comment type="similarity">
    <text evidence="1">Belongs to the peptidase C1 family.</text>
</comment>
<dbReference type="InterPro" id="IPR000169">
    <property type="entry name" value="Pept_cys_AS"/>
</dbReference>
<feature type="domain" description="SCP" evidence="4">
    <location>
        <begin position="378"/>
        <end position="506"/>
    </location>
</feature>
<dbReference type="CDD" id="cd02248">
    <property type="entry name" value="Peptidase_C1A"/>
    <property type="match status" value="1"/>
</dbReference>
<keyword evidence="3" id="KW-0732">Signal</keyword>
<evidence type="ECO:0000313" key="7">
    <source>
        <dbReference type="EMBL" id="VFT83279.1"/>
    </source>
</evidence>
<evidence type="ECO:0000313" key="8">
    <source>
        <dbReference type="Proteomes" id="UP000332933"/>
    </source>
</evidence>
<keyword evidence="2" id="KW-0865">Zymogen</keyword>
<dbReference type="SUPFAM" id="SSF54001">
    <property type="entry name" value="Cysteine proteinases"/>
    <property type="match status" value="1"/>
</dbReference>
<dbReference type="PRINTS" id="PR00705">
    <property type="entry name" value="PAPAIN"/>
</dbReference>
<evidence type="ECO:0000259" key="5">
    <source>
        <dbReference type="SMART" id="SM00645"/>
    </source>
</evidence>
<accession>A0A485KGE6</accession>
<dbReference type="InterPro" id="IPR039417">
    <property type="entry name" value="Peptidase_C1A_papain-like"/>
</dbReference>
<dbReference type="PROSITE" id="PS00139">
    <property type="entry name" value="THIOL_PROTEASE_CYS"/>
    <property type="match status" value="1"/>
</dbReference>
<dbReference type="Proteomes" id="UP000332933">
    <property type="component" value="Unassembled WGS sequence"/>
</dbReference>
<evidence type="ECO:0000256" key="2">
    <source>
        <dbReference type="ARBA" id="ARBA00023145"/>
    </source>
</evidence>
<organism evidence="7 8">
    <name type="scientific">Aphanomyces stellatus</name>
    <dbReference type="NCBI Taxonomy" id="120398"/>
    <lineage>
        <taxon>Eukaryota</taxon>
        <taxon>Sar</taxon>
        <taxon>Stramenopiles</taxon>
        <taxon>Oomycota</taxon>
        <taxon>Saprolegniomycetes</taxon>
        <taxon>Saprolegniales</taxon>
        <taxon>Verrucalvaceae</taxon>
        <taxon>Aphanomyces</taxon>
    </lineage>
</organism>
<sequence length="531" mass="57338">MKASLILFVTATTLNLTNAQKGSYASLNPADQNELQAKLSKWKTLYGPIAKAHGFLPEGSFQTLQLNVNDHTDDELDRFHNTVLNVQEAAKNNPQATFSEFNQFALLTQDEFKRAVMTSYGAHNTTQAKPLVAALDPQSVASNVDWSTHKCNPPVVSQGQCGSCWAFSTVGTVEIAHCLGSGELLDLSKQQVVSCDKHNYGCNGGYPAAAIDFMQDGVCLASDYPYTSGEDGYTGSCDSSCTKKALALGDTVQTSGEASLTTVLNTQPATVIVEAGNPVWQNYESGVVTQCPGSGSDHAVIAVGYGTSDAGTDFFKIKNSWGAQWGDNGYIYLQRGSSRGDRGMCNVAEAISYPEVNDSPVTDTPWTTLPPSPPSGNEMQDQLTDQTNKIRAAHGLTLLEWNASLASDLQRWASSCPGQQYGGVQGWQNMVSFQPCDGHCQTVVGAAWSFYSRKEAMWNYDSNQCRDGNWANCAFFSTMMSPAVTSFGCGWSQCANGNYVWCNYLTPDETLVIPCLQNGVTKYQLKASLIA</sequence>
<dbReference type="SMART" id="SM00198">
    <property type="entry name" value="SCP"/>
    <property type="match status" value="1"/>
</dbReference>
<evidence type="ECO:0000259" key="4">
    <source>
        <dbReference type="SMART" id="SM00198"/>
    </source>
</evidence>
<feature type="signal peptide" evidence="3">
    <location>
        <begin position="1"/>
        <end position="19"/>
    </location>
</feature>